<name>A0A8J2RT98_9CRUS</name>
<keyword evidence="5" id="KW-0677">Repeat</keyword>
<dbReference type="InterPro" id="IPR035309">
    <property type="entry name" value="PSME4"/>
</dbReference>
<dbReference type="InterPro" id="IPR016024">
    <property type="entry name" value="ARM-type_fold"/>
</dbReference>
<protein>
    <submittedName>
        <fullName evidence="13">Uncharacterized protein</fullName>
    </submittedName>
</protein>
<evidence type="ECO:0000256" key="7">
    <source>
        <dbReference type="ARBA" id="ARBA00023204"/>
    </source>
</evidence>
<gene>
    <name evidence="13" type="ORF">DGAL_LOCUS13953</name>
</gene>
<keyword evidence="4" id="KW-0963">Cytoplasm</keyword>
<evidence type="ECO:0000259" key="10">
    <source>
        <dbReference type="Pfam" id="PF11919"/>
    </source>
</evidence>
<evidence type="ECO:0000256" key="4">
    <source>
        <dbReference type="ARBA" id="ARBA00022490"/>
    </source>
</evidence>
<dbReference type="Gene3D" id="1.25.10.10">
    <property type="entry name" value="Leucine-rich Repeat Variant"/>
    <property type="match status" value="1"/>
</dbReference>
<evidence type="ECO:0000313" key="13">
    <source>
        <dbReference type="EMBL" id="CAH0110387.1"/>
    </source>
</evidence>
<dbReference type="EMBL" id="CAKKLH010000303">
    <property type="protein sequence ID" value="CAH0110387.1"/>
    <property type="molecule type" value="Genomic_DNA"/>
</dbReference>
<dbReference type="Proteomes" id="UP000789390">
    <property type="component" value="Unassembled WGS sequence"/>
</dbReference>
<reference evidence="13" key="1">
    <citation type="submission" date="2021-11" db="EMBL/GenBank/DDBJ databases">
        <authorList>
            <person name="Schell T."/>
        </authorList>
    </citation>
    <scope>NUCLEOTIDE SEQUENCE</scope>
    <source>
        <strain evidence="13">M5</strain>
    </source>
</reference>
<accession>A0A8J2RT98</accession>
<feature type="region of interest" description="Disordered" evidence="9">
    <location>
        <begin position="1405"/>
        <end position="1424"/>
    </location>
</feature>
<proteinExistence type="inferred from homology"/>
<dbReference type="PANTHER" id="PTHR32170">
    <property type="entry name" value="PROTEASOME ACTIVATOR COMPLEX SUBUNIT 4"/>
    <property type="match status" value="1"/>
</dbReference>
<dbReference type="InterPro" id="IPR011989">
    <property type="entry name" value="ARM-like"/>
</dbReference>
<evidence type="ECO:0000256" key="6">
    <source>
        <dbReference type="ARBA" id="ARBA00022763"/>
    </source>
</evidence>
<evidence type="ECO:0000313" key="14">
    <source>
        <dbReference type="Proteomes" id="UP000789390"/>
    </source>
</evidence>
<dbReference type="Pfam" id="PF23096">
    <property type="entry name" value="HEAT_PSME4"/>
    <property type="match status" value="1"/>
</dbReference>
<evidence type="ECO:0000259" key="11">
    <source>
        <dbReference type="Pfam" id="PF16507"/>
    </source>
</evidence>
<dbReference type="InterPro" id="IPR055455">
    <property type="entry name" value="HEAT_PSME4"/>
</dbReference>
<comment type="caution">
    <text evidence="13">The sequence shown here is derived from an EMBL/GenBank/DDBJ whole genome shotgun (WGS) entry which is preliminary data.</text>
</comment>
<dbReference type="GO" id="GO:0010499">
    <property type="term" value="P:proteasomal ubiquitin-independent protein catabolic process"/>
    <property type="evidence" value="ECO:0007669"/>
    <property type="project" value="TreeGrafter"/>
</dbReference>
<keyword evidence="8" id="KW-0539">Nucleus</keyword>
<dbReference type="GO" id="GO:0005829">
    <property type="term" value="C:cytosol"/>
    <property type="evidence" value="ECO:0007669"/>
    <property type="project" value="TreeGrafter"/>
</dbReference>
<keyword evidence="14" id="KW-1185">Reference proteome</keyword>
<evidence type="ECO:0000256" key="3">
    <source>
        <dbReference type="ARBA" id="ARBA00005739"/>
    </source>
</evidence>
<dbReference type="InterPro" id="IPR021843">
    <property type="entry name" value="PSME4_C"/>
</dbReference>
<dbReference type="PANTHER" id="PTHR32170:SF3">
    <property type="entry name" value="PROTEASOME ACTIVATOR COMPLEX SUBUNIT 4"/>
    <property type="match status" value="1"/>
</dbReference>
<dbReference type="Pfam" id="PF16507">
    <property type="entry name" value="HEAT_PSME4_mid"/>
    <property type="match status" value="1"/>
</dbReference>
<organism evidence="13 14">
    <name type="scientific">Daphnia galeata</name>
    <dbReference type="NCBI Taxonomy" id="27404"/>
    <lineage>
        <taxon>Eukaryota</taxon>
        <taxon>Metazoa</taxon>
        <taxon>Ecdysozoa</taxon>
        <taxon>Arthropoda</taxon>
        <taxon>Crustacea</taxon>
        <taxon>Branchiopoda</taxon>
        <taxon>Diplostraca</taxon>
        <taxon>Cladocera</taxon>
        <taxon>Anomopoda</taxon>
        <taxon>Daphniidae</taxon>
        <taxon>Daphnia</taxon>
    </lineage>
</organism>
<evidence type="ECO:0000256" key="8">
    <source>
        <dbReference type="ARBA" id="ARBA00023242"/>
    </source>
</evidence>
<dbReference type="InterPro" id="IPR032430">
    <property type="entry name" value="Blm10_mid"/>
</dbReference>
<evidence type="ECO:0000256" key="5">
    <source>
        <dbReference type="ARBA" id="ARBA00022737"/>
    </source>
</evidence>
<feature type="domain" description="Proteasome activator complex subunit 4 C-terminal" evidence="10">
    <location>
        <begin position="1929"/>
        <end position="2015"/>
    </location>
</feature>
<dbReference type="Pfam" id="PF11919">
    <property type="entry name" value="PSME4_C"/>
    <property type="match status" value="1"/>
</dbReference>
<sequence length="2015" mass="229922">MGSIITEVKHFKFLGLIFDSKLSWDKHIEEINTCLIRRGNILKSLTSKKTYLSTTLLLRVYKALIRSKLDYGAAALVNIPKSKIEILERTQNQLLRIILGCLKSTPKALLHLETNILPVHMRWQNLAANYFLKLSNKPFNPAYKIIKNLYESNATWPVRSIPASIPTLKFIDSLDATNLFSFQSSNKVTTHPIPPWKLIKIEGRFFPLSKTQARLQPTLAKKLFTEILATEQPNHILAYTDGAVLFRELRPGVVTWTGRLIRYINLYGLKFSKEDHIKFIKLYYDLIIMPGLEASMISLFASTLSSLLKKQYLISPEELQLPWKPLYRLMKTILDSPFEDVGLYYIPASMDSVLRTVVKLCRDYFHIEATEEMLAEWRPLLCPFDMTMPMGVSLFAAFLPTKIDPKNHKLGYLLWFDEFMGLWKMCHNKPSWEFDFLLLFSRLADNNIGYINWEPFMPLMFSKILNNFGLPVGYRHQRGQIGHKFDLGVVVTWIVASLGGGSSCQDHLDALFKAINSYYHPSNVGTWHTKLNDFLRRLPAAFVKRLHRERSNKKSWLTPIPENAKLKETDITRFVESVLPVALLAMFSRAGAYEASIAFHQLAQLRPGLVIPPILERLYSALDTVTEPHRLTAALQCLVSVIRPLVSGGEAYPEGPCHVLPLLMACLPAIDPNDIRKTLVTFQLVTSIATLVPFSDCSDAMAQRTDLTEEEEKVCSATAGFEDFVLQFIDRCFNLVESSSLEQTRLDKAKHVEKMTREESLLEVGLSSTIASLLMQFSADIFDVALKKLYSFVGGRVFEPHVAGKFAAHVVGSVAKVNAAKVLQIFLPNLLRSLNNTLASDDILEEERPEDELMFNLLLLSELMRCPGNFLLPFADELIHVLDRALLLKAREAYLSSGAVLNNLLKSLTTIYPTDFRSVAEGYDRSLAEYLPIRDWGKAGDLNNLQIKWHFPSKEERTFAEKILRRYLEQNLNNLDEHVDQINTLSREALQRTLSHTLDCILGAGAVLPPWQEEPISMAESKVKLTLPLQFSHSDAEHWQITFSNGKHVRLTVAQTLSRVVRQLLSTGSDDTFALFATISICQMLLFHYGVLKEDFETHQKNFQMVKRVLGSNLIGRKADIRALMIDRIQLQHELRVLESAFTLSVVTPTMRMILKDLVQLATSQYSEVRSRAQGVLSYLQRQSPKAYQIIMEDLLGGLKSEVSHEQLKGTLYILAEHSSKQRSLLVMHNWSVVGELWVAVARILPSEKPSIIQLLTAISTLLYRTIETTSVHLTFTEECLSTAQMLTETSLENQELEQAAQNEKNWGKTNEELYYQLLDNLVEILTSGSLHWRMYNLAFNMLCLQLRADLPAPAKVVRVFVQNLLHDAIAVRKVAIKGVAAICKQQKRKHKKIVVNPTDVARQFSPSQMEERPRTGPGDQWDNSWLQYQGEKLPKTVEEWNHPRFVHKTHFGFHTWPKVMEVYAPEDQQPPLPDKSNVESLTQEEKEIAIFFDNESNIEKFVHFLSLEDRKGKDKFGATRFSFFKGLFRNYGDLFLGHFIPHLERLVRDQHEASQRCAAEVIAGLIRGSKHWPFAKTEAMWNLLCPILRTAFSNVNVESISDWGTAIATASESRDPNRIGWLMELILEDRLEQGSFTDSSRLYMLQGGISQQEWRVSELLYRLLNLLRPYLNHPYQNMRDRLGSVLTNIFLHDIDLPGGSVSSSPRVKDFVDEILPQLSLLLDNGNRDSPIDWNTIKGDEERNKSLRLLKTVSQWLSGMWTRSYGCQPEAQLLLLPYLFAAESSDTDKELARECSLALCFISATVMRPSTIEVALKTIDEVAHHGSWKARIASLEFLQVFTFNNLFNIIHISDGVDRVTSLVMFLLADERLEVREKAAQVLGGLLHCDFLDREKSQKLLDQFQKQVSRRFPRNMRTAVLQDVDMALIVKRHAGVLGLCAFVDAFPYDVPDFLPDILVQLGNHLNDPQPIPVTIKKTLSNFRRTHHDNWQFHKQKFSDDQLVTLTDLLVSPNYYA</sequence>
<dbReference type="SUPFAM" id="SSF48371">
    <property type="entry name" value="ARM repeat"/>
    <property type="match status" value="2"/>
</dbReference>
<dbReference type="GO" id="GO:0016607">
    <property type="term" value="C:nuclear speck"/>
    <property type="evidence" value="ECO:0007669"/>
    <property type="project" value="UniProtKB-SubCell"/>
</dbReference>
<dbReference type="OrthoDB" id="17907at2759"/>
<dbReference type="GO" id="GO:0006281">
    <property type="term" value="P:DNA repair"/>
    <property type="evidence" value="ECO:0007669"/>
    <property type="project" value="UniProtKB-KW"/>
</dbReference>
<dbReference type="GO" id="GO:0070628">
    <property type="term" value="F:proteasome binding"/>
    <property type="evidence" value="ECO:0007669"/>
    <property type="project" value="InterPro"/>
</dbReference>
<feature type="domain" description="Proteasome activator Blm10 middle HEAT repeats region" evidence="11">
    <location>
        <begin position="508"/>
        <end position="1004"/>
    </location>
</feature>
<feature type="domain" description="Proteasome activator complex subunit 4-like HEAT repeat-like" evidence="12">
    <location>
        <begin position="1356"/>
        <end position="1647"/>
    </location>
</feature>
<evidence type="ECO:0000256" key="9">
    <source>
        <dbReference type="SAM" id="MobiDB-lite"/>
    </source>
</evidence>
<evidence type="ECO:0000259" key="12">
    <source>
        <dbReference type="Pfam" id="PF23096"/>
    </source>
</evidence>
<comment type="subcellular location">
    <subcellularLocation>
        <location evidence="2">Cytoplasm</location>
    </subcellularLocation>
    <subcellularLocation>
        <location evidence="1">Nucleus speckle</location>
    </subcellularLocation>
</comment>
<comment type="similarity">
    <text evidence="3">Belongs to the BLM10 family.</text>
</comment>
<keyword evidence="6" id="KW-0227">DNA damage</keyword>
<evidence type="ECO:0000256" key="1">
    <source>
        <dbReference type="ARBA" id="ARBA00004324"/>
    </source>
</evidence>
<evidence type="ECO:0000256" key="2">
    <source>
        <dbReference type="ARBA" id="ARBA00004496"/>
    </source>
</evidence>
<dbReference type="GO" id="GO:0016504">
    <property type="term" value="F:peptidase activator activity"/>
    <property type="evidence" value="ECO:0007669"/>
    <property type="project" value="InterPro"/>
</dbReference>
<keyword evidence="7" id="KW-0234">DNA repair</keyword>